<dbReference type="EMBL" id="LCIL01000021">
    <property type="protein sequence ID" value="KKT53691.1"/>
    <property type="molecule type" value="Genomic_DNA"/>
</dbReference>
<accession>A0A837IJB2</accession>
<reference evidence="2 3" key="1">
    <citation type="journal article" date="2015" name="Nature">
        <title>rRNA introns, odd ribosomes, and small enigmatic genomes across a large radiation of phyla.</title>
        <authorList>
            <person name="Brown C.T."/>
            <person name="Hug L.A."/>
            <person name="Thomas B.C."/>
            <person name="Sharon I."/>
            <person name="Castelle C.J."/>
            <person name="Singh A."/>
            <person name="Wilkins M.J."/>
            <person name="Williams K.H."/>
            <person name="Banfield J.F."/>
        </authorList>
    </citation>
    <scope>NUCLEOTIDE SEQUENCE [LARGE SCALE GENOMIC DNA]</scope>
</reference>
<evidence type="ECO:0000313" key="3">
    <source>
        <dbReference type="Proteomes" id="UP000034525"/>
    </source>
</evidence>
<evidence type="ECO:0000313" key="2">
    <source>
        <dbReference type="EMBL" id="KKT53691.1"/>
    </source>
</evidence>
<feature type="transmembrane region" description="Helical" evidence="1">
    <location>
        <begin position="16"/>
        <end position="36"/>
    </location>
</feature>
<comment type="caution">
    <text evidence="2">The sequence shown here is derived from an EMBL/GenBank/DDBJ whole genome shotgun (WGS) entry which is preliminary data.</text>
</comment>
<gene>
    <name evidence="2" type="ORF">UW47_C0021G0013</name>
</gene>
<keyword evidence="1" id="KW-0472">Membrane</keyword>
<keyword evidence="1" id="KW-1133">Transmembrane helix</keyword>
<dbReference type="Proteomes" id="UP000034525">
    <property type="component" value="Unassembled WGS sequence"/>
</dbReference>
<proteinExistence type="predicted"/>
<dbReference type="AlphaFoldDB" id="A0A837IJB2"/>
<feature type="non-terminal residue" evidence="2">
    <location>
        <position position="1"/>
    </location>
</feature>
<keyword evidence="1" id="KW-0812">Transmembrane</keyword>
<evidence type="ECO:0000256" key="1">
    <source>
        <dbReference type="SAM" id="Phobius"/>
    </source>
</evidence>
<sequence length="37" mass="3669">AALATPREIPVSGIDWPSILGIGIGVVAIIGAMLLAL</sequence>
<organism evidence="2 3">
    <name type="scientific">Candidatus Woesebacteria bacterium GW2011_GWA1_44_23</name>
    <dbReference type="NCBI Taxonomy" id="1618558"/>
    <lineage>
        <taxon>Bacteria</taxon>
        <taxon>Candidatus Woeseibacteriota</taxon>
    </lineage>
</organism>
<protein>
    <submittedName>
        <fullName evidence="2">Uncharacterized protein</fullName>
    </submittedName>
</protein>
<name>A0A837IJB2_9BACT</name>